<proteinExistence type="predicted"/>
<dbReference type="GO" id="GO:0005737">
    <property type="term" value="C:cytoplasm"/>
    <property type="evidence" value="ECO:0007669"/>
    <property type="project" value="TreeGrafter"/>
</dbReference>
<feature type="compositionally biased region" description="Polar residues" evidence="5">
    <location>
        <begin position="1409"/>
        <end position="1426"/>
    </location>
</feature>
<feature type="compositionally biased region" description="Polar residues" evidence="5">
    <location>
        <begin position="1726"/>
        <end position="1740"/>
    </location>
</feature>
<feature type="compositionally biased region" description="Polar residues" evidence="5">
    <location>
        <begin position="1072"/>
        <end position="1081"/>
    </location>
</feature>
<feature type="compositionally biased region" description="Basic and acidic residues" evidence="5">
    <location>
        <begin position="778"/>
        <end position="787"/>
    </location>
</feature>
<feature type="compositionally biased region" description="Polar residues" evidence="5">
    <location>
        <begin position="991"/>
        <end position="1004"/>
    </location>
</feature>
<dbReference type="Proteomes" id="UP000674318">
    <property type="component" value="Unassembled WGS sequence"/>
</dbReference>
<dbReference type="InterPro" id="IPR008984">
    <property type="entry name" value="SMAD_FHA_dom_sf"/>
</dbReference>
<evidence type="ECO:0000313" key="8">
    <source>
        <dbReference type="Proteomes" id="UP000674318"/>
    </source>
</evidence>
<feature type="compositionally biased region" description="Basic residues" evidence="5">
    <location>
        <begin position="1888"/>
        <end position="1915"/>
    </location>
</feature>
<feature type="compositionally biased region" description="Acidic residues" evidence="5">
    <location>
        <begin position="286"/>
        <end position="299"/>
    </location>
</feature>
<feature type="region of interest" description="Disordered" evidence="5">
    <location>
        <begin position="1175"/>
        <end position="1209"/>
    </location>
</feature>
<evidence type="ECO:0000256" key="5">
    <source>
        <dbReference type="SAM" id="MobiDB-lite"/>
    </source>
</evidence>
<evidence type="ECO:0000256" key="2">
    <source>
        <dbReference type="ARBA" id="ARBA00022741"/>
    </source>
</evidence>
<feature type="region of interest" description="Disordered" evidence="5">
    <location>
        <begin position="989"/>
        <end position="1089"/>
    </location>
</feature>
<dbReference type="OrthoDB" id="6513151at2759"/>
<dbReference type="InterPro" id="IPR000719">
    <property type="entry name" value="Prot_kinase_dom"/>
</dbReference>
<feature type="binding site" evidence="4">
    <location>
        <position position="697"/>
    </location>
    <ligand>
        <name>ATP</name>
        <dbReference type="ChEBI" id="CHEBI:30616"/>
    </ligand>
</feature>
<feature type="region of interest" description="Disordered" evidence="5">
    <location>
        <begin position="1358"/>
        <end position="1388"/>
    </location>
</feature>
<dbReference type="InterPro" id="IPR017441">
    <property type="entry name" value="Protein_kinase_ATP_BS"/>
</dbReference>
<dbReference type="KEGG" id="phet:94288283"/>
<dbReference type="PROSITE" id="PS00108">
    <property type="entry name" value="PROTEIN_KINASE_ST"/>
    <property type="match status" value="1"/>
</dbReference>
<accession>A0A836L1F8</accession>
<dbReference type="Gene3D" id="1.10.510.10">
    <property type="entry name" value="Transferase(Phosphotransferase) domain 1"/>
    <property type="match status" value="2"/>
</dbReference>
<feature type="region of interest" description="Disordered" evidence="5">
    <location>
        <begin position="1696"/>
        <end position="1742"/>
    </location>
</feature>
<feature type="compositionally biased region" description="Polar residues" evidence="5">
    <location>
        <begin position="809"/>
        <end position="826"/>
    </location>
</feature>
<feature type="region of interest" description="Disordered" evidence="5">
    <location>
        <begin position="442"/>
        <end position="505"/>
    </location>
</feature>
<dbReference type="GO" id="GO:0005524">
    <property type="term" value="F:ATP binding"/>
    <property type="evidence" value="ECO:0007669"/>
    <property type="project" value="UniProtKB-UniRule"/>
</dbReference>
<evidence type="ECO:0000256" key="1">
    <source>
        <dbReference type="ARBA" id="ARBA00012513"/>
    </source>
</evidence>
<evidence type="ECO:0000256" key="3">
    <source>
        <dbReference type="ARBA" id="ARBA00022840"/>
    </source>
</evidence>
<dbReference type="Pfam" id="PF00069">
    <property type="entry name" value="Pkinase"/>
    <property type="match status" value="2"/>
</dbReference>
<dbReference type="GO" id="GO:0004674">
    <property type="term" value="F:protein serine/threonine kinase activity"/>
    <property type="evidence" value="ECO:0007669"/>
    <property type="project" value="UniProtKB-EC"/>
</dbReference>
<feature type="region of interest" description="Disordered" evidence="5">
    <location>
        <begin position="273"/>
        <end position="322"/>
    </location>
</feature>
<feature type="region of interest" description="Disordered" evidence="5">
    <location>
        <begin position="1843"/>
        <end position="2008"/>
    </location>
</feature>
<dbReference type="CDD" id="cd00060">
    <property type="entry name" value="FHA"/>
    <property type="match status" value="1"/>
</dbReference>
<comment type="caution">
    <text evidence="7">The sequence shown here is derived from an EMBL/GenBank/DDBJ whole genome shotgun (WGS) entry which is preliminary data.</text>
</comment>
<evidence type="ECO:0000313" key="7">
    <source>
        <dbReference type="EMBL" id="KAG5495111.1"/>
    </source>
</evidence>
<dbReference type="SUPFAM" id="SSF56112">
    <property type="entry name" value="Protein kinase-like (PK-like)"/>
    <property type="match status" value="1"/>
</dbReference>
<dbReference type="EC" id="2.7.11.1" evidence="1"/>
<organism evidence="7 8">
    <name type="scientific">Porcisia hertigi</name>
    <dbReference type="NCBI Taxonomy" id="2761500"/>
    <lineage>
        <taxon>Eukaryota</taxon>
        <taxon>Discoba</taxon>
        <taxon>Euglenozoa</taxon>
        <taxon>Kinetoplastea</taxon>
        <taxon>Metakinetoplastina</taxon>
        <taxon>Trypanosomatida</taxon>
        <taxon>Trypanosomatidae</taxon>
        <taxon>Leishmaniinae</taxon>
        <taxon>Porcisia</taxon>
    </lineage>
</organism>
<feature type="domain" description="Protein kinase" evidence="6">
    <location>
        <begin position="668"/>
        <end position="1242"/>
    </location>
</feature>
<feature type="region of interest" description="Disordered" evidence="5">
    <location>
        <begin position="1560"/>
        <end position="1582"/>
    </location>
</feature>
<keyword evidence="8" id="KW-1185">Reference proteome</keyword>
<dbReference type="SUPFAM" id="SSF49879">
    <property type="entry name" value="SMAD/FHA domain"/>
    <property type="match status" value="1"/>
</dbReference>
<feature type="compositionally biased region" description="Polar residues" evidence="5">
    <location>
        <begin position="1510"/>
        <end position="1523"/>
    </location>
</feature>
<keyword evidence="3 4" id="KW-0067">ATP-binding</keyword>
<dbReference type="PROSITE" id="PS00107">
    <property type="entry name" value="PROTEIN_KINASE_ATP"/>
    <property type="match status" value="1"/>
</dbReference>
<name>A0A836L1F8_9TRYP</name>
<feature type="region of interest" description="Disordered" evidence="5">
    <location>
        <begin position="772"/>
        <end position="826"/>
    </location>
</feature>
<feature type="compositionally biased region" description="Polar residues" evidence="5">
    <location>
        <begin position="792"/>
        <end position="801"/>
    </location>
</feature>
<feature type="region of interest" description="Disordered" evidence="5">
    <location>
        <begin position="1491"/>
        <end position="1523"/>
    </location>
</feature>
<dbReference type="InterPro" id="IPR011009">
    <property type="entry name" value="Kinase-like_dom_sf"/>
</dbReference>
<dbReference type="EMBL" id="JAFJZO010000033">
    <property type="protein sequence ID" value="KAG5495111.1"/>
    <property type="molecule type" value="Genomic_DNA"/>
</dbReference>
<dbReference type="GeneID" id="94288283"/>
<feature type="compositionally biased region" description="Low complexity" evidence="5">
    <location>
        <begin position="1872"/>
        <end position="1887"/>
    </location>
</feature>
<dbReference type="SMART" id="SM00220">
    <property type="entry name" value="S_TKc"/>
    <property type="match status" value="1"/>
</dbReference>
<dbReference type="Pfam" id="PF00498">
    <property type="entry name" value="FHA"/>
    <property type="match status" value="1"/>
</dbReference>
<keyword evidence="2 4" id="KW-0547">Nucleotide-binding</keyword>
<dbReference type="PANTHER" id="PTHR48012:SF4">
    <property type="entry name" value="MITOGEN-ACTIVATED PROTEIN KINASE KINASE KINASE A"/>
    <property type="match status" value="1"/>
</dbReference>
<dbReference type="PANTHER" id="PTHR48012">
    <property type="entry name" value="STERILE20-LIKE KINASE, ISOFORM B-RELATED"/>
    <property type="match status" value="1"/>
</dbReference>
<dbReference type="Gene3D" id="2.60.200.20">
    <property type="match status" value="1"/>
</dbReference>
<dbReference type="RefSeq" id="XP_067754363.1">
    <property type="nucleotide sequence ID" value="XM_067898206.1"/>
</dbReference>
<sequence length="2008" mass="216262">MPSTPPTQIVSRSDSSTPPLAIDANISGPFLLYGPSGRLLGRYEPSDLWGLLISEHTTLSCTYAQTTVRVGRAGCCDTVLLDPRVSSTHFTISLELEPYGDRDRRVLGNGRSLDVNFTEKRLNNQYGNPMKRSSDGVMPLLPPRSQDISALSRGLHSNAYSTIGSLERGLKNTTPRGLMASSPLSNPATVRALRVCVEEGAAANAGTNLIREGLPNTSMFLETPLPGWRVRRVLLTDCSANGTYVNNVLVGRGKSCELHYGDDISVVRVLEKKRSHRRSTTPTDLSSEEELQQGAEEETAYGMRGERGEKLRRKPTATSSSLMQDLARLPCGALTGVDAEHVGADVNEESRAPNSDGPHVTQILTALLSTLSTEHTYVDSFCLHLYHAEEAEQNGVAILEPEELAAPRKTVAMLRETGEEAQVQKGLHDTQQTQHSFLRGTSVATPQQACPPPLQPSDGNGSSRVPHSKWVRFPDDPVTAFDLPPEGANDDSPESPPVSPSVLQDRGQCTSLCNSLLPPLAPVPNHTAVSAASPVHNSALSCASSRSSPTTLSTVITPHYLLQPRPSIRGSFIAPITLPDSDESMAPLSGPIQGTTAAFTAPIRFHESIGINPAALSKPAAQRALSARRGSSAASSRTVSSFSTVNAIMKDIPADIPIRYAVLPLRHLQWGGRIGFGASGDVFMGIDVTTATVIAIKVLKGSTIFQSSPPLGTAAATAPRKAGLGRATVPLIQDDATILSLSDVSLGNGSLRVPCTASVDLASVSVSSAFPTTATPQWREETNDKAKAVMCTSPSPSQSPASLRGDNANEGSVQVSDESTSSTPAFIDQSSSATAHWNTPTTLVTTSTACPDQMEPQLQQAPCLQSKEEHSVSPLLRKHLREIIFLTTLQHHRIVRFLGFQFSGEGRLCLLMEYVAGGTLQTLVKNFGVFEENVIRLYTLQILEGLEYLTRKGVIHGDLKSANILVSEQGSVKLTDFGTSRFLSAYATGEETGSGNKPNINHPNQHSEARRQNQSPGILHAAAAAAPGEAHQHCHQGKSAGGDTAAATEDGGGEDVTVGNSERGRDTGSGGSNENFPSGNAKSAKVSFEEDDTEHRVLCGTPLYMSPELIRTQEPSFASDMWALGCVVFEMATGGILPWRSVHNMSAQAVIWYIGKRDEESDGPSMDDVYIERERLNPASTGPPLHESIGDTGDEEREGSSGSKGRWDRTPSPMLLDFLKCTLNMNAALRPTPAELLQHPFIRNEASSAALERWHAMVAANRRLAPHALKQRGEADEEVMSHYITQVEPSTATKSASMAVCSRNSLSKDCPSHTCASLSPARMSPSQQMAHVKELDGQLPTSLGTENSLSLAPMQQHHLLPPPHISLGRPALSPSTRPRSSASGGLLEGLLGDSLENLGSLSLVPPQLPASQPDSQTPKAPSSESLSVLGVGNPDSQPLVCEPPPRIDMRGHRVDAPGLVRGQAAVSLEFLSGASCGSTAAQRWSPQRFSAPVELPARRSRTSAGASASLQRSQQRVSYTMPVGQQHTRRSFLRQHQLFLKQNELERRRLSFLVPQGGRQIRGRFRTERSSSPHQHPGPPSYQYAMQQPVLDGTPGYSDYNPQVNTQTVEMRLPPGFTSHSLPIFHQEGVRQSGSSDRNTSVVGVQLQNASSSPHSFSEQLRGCNVDHTNQRERVRNATDTIAVANAWSSQYPNGGRSSVFARNPNKVRGSPVGASTRAGSGPVLSHTSQQPAPQLQLSTPAPRPVAGGLTLEMDNLTFSPPPLSSCDTSIAPLQVQWHGYMHSYGGVPMVLDQAISCPPKAHPQRPVLTFPSHSHGNHTTRSKSATTRGFHQLGSAVICSPAQQTPSSNAGEVEGTGNGATKRYLRRGRLSGRCASSSSSSSSLALHQRRLQRMRRTSPLRRHRHRLSLARVHTRVADRNNKPQPQQQQQLRPSNEEVPTLTQQKGPCSGEQLHPVRLSERTLTTPAARKKARIRTSSRMSTKAAGQWQREKRLQQKRTESPETSEK</sequence>
<feature type="compositionally biased region" description="Basic and acidic residues" evidence="5">
    <location>
        <begin position="1990"/>
        <end position="2008"/>
    </location>
</feature>
<gene>
    <name evidence="7" type="ORF">JKF63_02164</name>
</gene>
<feature type="region of interest" description="Disordered" evidence="5">
    <location>
        <begin position="1402"/>
        <end position="1446"/>
    </location>
</feature>
<dbReference type="InterPro" id="IPR000253">
    <property type="entry name" value="FHA_dom"/>
</dbReference>
<evidence type="ECO:0000259" key="6">
    <source>
        <dbReference type="PROSITE" id="PS50011"/>
    </source>
</evidence>
<reference evidence="7 8" key="1">
    <citation type="submission" date="2021-02" db="EMBL/GenBank/DDBJ databases">
        <title>Porcisia hertigi Genome sequencing and assembly.</title>
        <authorList>
            <person name="Almutairi H."/>
            <person name="Gatherer D."/>
        </authorList>
    </citation>
    <scope>NUCLEOTIDE SEQUENCE [LARGE SCALE GENOMIC DNA]</scope>
    <source>
        <strain evidence="7 8">C119</strain>
    </source>
</reference>
<protein>
    <recommendedName>
        <fullName evidence="1">non-specific serine/threonine protein kinase</fullName>
        <ecNumber evidence="1">2.7.11.1</ecNumber>
    </recommendedName>
</protein>
<dbReference type="InterPro" id="IPR008271">
    <property type="entry name" value="Ser/Thr_kinase_AS"/>
</dbReference>
<dbReference type="PROSITE" id="PS50011">
    <property type="entry name" value="PROTEIN_KINASE_DOM"/>
    <property type="match status" value="1"/>
</dbReference>
<dbReference type="InterPro" id="IPR050629">
    <property type="entry name" value="STE20/SPS1-PAK"/>
</dbReference>
<evidence type="ECO:0000256" key="4">
    <source>
        <dbReference type="PROSITE-ProRule" id="PRU10141"/>
    </source>
</evidence>